<comment type="caution">
    <text evidence="1">The sequence shown here is derived from an EMBL/GenBank/DDBJ whole genome shotgun (WGS) entry which is preliminary data.</text>
</comment>
<evidence type="ECO:0000313" key="2">
    <source>
        <dbReference type="Proteomes" id="UP000584642"/>
    </source>
</evidence>
<dbReference type="Proteomes" id="UP000584642">
    <property type="component" value="Unassembled WGS sequence"/>
</dbReference>
<keyword evidence="2" id="KW-1185">Reference proteome</keyword>
<gene>
    <name evidence="1" type="ORF">HND93_32055</name>
</gene>
<reference evidence="1 2" key="1">
    <citation type="submission" date="2020-05" db="EMBL/GenBank/DDBJ databases">
        <title>Azospirillum oleiclasticum sp. nov, a nitrogen-fixing and heavy crude oil-emulsifying bacterium isolated from the crude oil of Yumen Oilfield.</title>
        <authorList>
            <person name="Wu D."/>
            <person name="Cai M."/>
            <person name="Zhang X."/>
        </authorList>
    </citation>
    <scope>NUCLEOTIDE SEQUENCE [LARGE SCALE GENOMIC DNA]</scope>
    <source>
        <strain evidence="1 2">ROY-1-1-2</strain>
    </source>
</reference>
<dbReference type="RefSeq" id="WP_180286134.1">
    <property type="nucleotide sequence ID" value="NZ_JABFDB010000039.1"/>
</dbReference>
<proteinExistence type="predicted"/>
<name>A0ABX2TMV0_9PROT</name>
<accession>A0ABX2TMV0</accession>
<organism evidence="1 2">
    <name type="scientific">Azospirillum oleiclasticum</name>
    <dbReference type="NCBI Taxonomy" id="2735135"/>
    <lineage>
        <taxon>Bacteria</taxon>
        <taxon>Pseudomonadati</taxon>
        <taxon>Pseudomonadota</taxon>
        <taxon>Alphaproteobacteria</taxon>
        <taxon>Rhodospirillales</taxon>
        <taxon>Azospirillaceae</taxon>
        <taxon>Azospirillum</taxon>
    </lineage>
</organism>
<protein>
    <submittedName>
        <fullName evidence="1">Uncharacterized protein</fullName>
    </submittedName>
</protein>
<dbReference type="EMBL" id="JABFDB010000039">
    <property type="protein sequence ID" value="NYZ24365.1"/>
    <property type="molecule type" value="Genomic_DNA"/>
</dbReference>
<evidence type="ECO:0000313" key="1">
    <source>
        <dbReference type="EMBL" id="NYZ24365.1"/>
    </source>
</evidence>
<sequence length="53" mass="5450">MTELRHTPIPRALHSPDLLLSGEGTRVMVTALAACGLGLTNQDLVAVGVALAV</sequence>